<name>A0A3N4KCE8_9PEZI</name>
<dbReference type="Proteomes" id="UP000277580">
    <property type="component" value="Unassembled WGS sequence"/>
</dbReference>
<protein>
    <submittedName>
        <fullName evidence="1">Uncharacterized protein</fullName>
    </submittedName>
</protein>
<dbReference type="InParanoid" id="A0A3N4KCE8"/>
<proteinExistence type="predicted"/>
<evidence type="ECO:0000313" key="2">
    <source>
        <dbReference type="Proteomes" id="UP000277580"/>
    </source>
</evidence>
<reference evidence="1 2" key="1">
    <citation type="journal article" date="2018" name="Nat. Ecol. Evol.">
        <title>Pezizomycetes genomes reveal the molecular basis of ectomycorrhizal truffle lifestyle.</title>
        <authorList>
            <person name="Murat C."/>
            <person name="Payen T."/>
            <person name="Noel B."/>
            <person name="Kuo A."/>
            <person name="Morin E."/>
            <person name="Chen J."/>
            <person name="Kohler A."/>
            <person name="Krizsan K."/>
            <person name="Balestrini R."/>
            <person name="Da Silva C."/>
            <person name="Montanini B."/>
            <person name="Hainaut M."/>
            <person name="Levati E."/>
            <person name="Barry K.W."/>
            <person name="Belfiori B."/>
            <person name="Cichocki N."/>
            <person name="Clum A."/>
            <person name="Dockter R.B."/>
            <person name="Fauchery L."/>
            <person name="Guy J."/>
            <person name="Iotti M."/>
            <person name="Le Tacon F."/>
            <person name="Lindquist E.A."/>
            <person name="Lipzen A."/>
            <person name="Malagnac F."/>
            <person name="Mello A."/>
            <person name="Molinier V."/>
            <person name="Miyauchi S."/>
            <person name="Poulain J."/>
            <person name="Riccioni C."/>
            <person name="Rubini A."/>
            <person name="Sitrit Y."/>
            <person name="Splivallo R."/>
            <person name="Traeger S."/>
            <person name="Wang M."/>
            <person name="Zifcakova L."/>
            <person name="Wipf D."/>
            <person name="Zambonelli A."/>
            <person name="Paolocci F."/>
            <person name="Nowrousian M."/>
            <person name="Ottonello S."/>
            <person name="Baldrian P."/>
            <person name="Spatafora J.W."/>
            <person name="Henrissat B."/>
            <person name="Nagy L.G."/>
            <person name="Aury J.M."/>
            <person name="Wincker P."/>
            <person name="Grigoriev I.V."/>
            <person name="Bonfante P."/>
            <person name="Martin F.M."/>
        </authorList>
    </citation>
    <scope>NUCLEOTIDE SEQUENCE [LARGE SCALE GENOMIC DNA]</scope>
    <source>
        <strain evidence="1 2">CCBAS932</strain>
    </source>
</reference>
<dbReference type="AlphaFoldDB" id="A0A3N4KCE8"/>
<dbReference type="EMBL" id="ML119166">
    <property type="protein sequence ID" value="RPB08214.1"/>
    <property type="molecule type" value="Genomic_DNA"/>
</dbReference>
<organism evidence="1 2">
    <name type="scientific">Morchella conica CCBAS932</name>
    <dbReference type="NCBI Taxonomy" id="1392247"/>
    <lineage>
        <taxon>Eukaryota</taxon>
        <taxon>Fungi</taxon>
        <taxon>Dikarya</taxon>
        <taxon>Ascomycota</taxon>
        <taxon>Pezizomycotina</taxon>
        <taxon>Pezizomycetes</taxon>
        <taxon>Pezizales</taxon>
        <taxon>Morchellaceae</taxon>
        <taxon>Morchella</taxon>
    </lineage>
</organism>
<evidence type="ECO:0000313" key="1">
    <source>
        <dbReference type="EMBL" id="RPB08214.1"/>
    </source>
</evidence>
<keyword evidence="2" id="KW-1185">Reference proteome</keyword>
<sequence length="56" mass="6444">MESGHGKAEAEAEAGGGVNRWWWWCVGDPMKLICRFQAGLEWRHRAVRECALEESR</sequence>
<gene>
    <name evidence="1" type="ORF">P167DRAFT_539413</name>
</gene>
<accession>A0A3N4KCE8</accession>